<organism evidence="1 2">
    <name type="scientific">Boeremia exigua</name>
    <dbReference type="NCBI Taxonomy" id="749465"/>
    <lineage>
        <taxon>Eukaryota</taxon>
        <taxon>Fungi</taxon>
        <taxon>Dikarya</taxon>
        <taxon>Ascomycota</taxon>
        <taxon>Pezizomycotina</taxon>
        <taxon>Dothideomycetes</taxon>
        <taxon>Pleosporomycetidae</taxon>
        <taxon>Pleosporales</taxon>
        <taxon>Pleosporineae</taxon>
        <taxon>Didymellaceae</taxon>
        <taxon>Boeremia</taxon>
    </lineage>
</organism>
<proteinExistence type="predicted"/>
<comment type="caution">
    <text evidence="1">The sequence shown here is derived from an EMBL/GenBank/DDBJ whole genome shotgun (WGS) entry which is preliminary data.</text>
</comment>
<accession>A0ACC2I9A4</accession>
<reference evidence="1" key="1">
    <citation type="submission" date="2022-11" db="EMBL/GenBank/DDBJ databases">
        <title>Genome Sequence of Boeremia exigua.</title>
        <authorList>
            <person name="Buettner E."/>
        </authorList>
    </citation>
    <scope>NUCLEOTIDE SEQUENCE</scope>
    <source>
        <strain evidence="1">CU02</strain>
    </source>
</reference>
<protein>
    <submittedName>
        <fullName evidence="1">Uncharacterized protein</fullName>
    </submittedName>
</protein>
<gene>
    <name evidence="1" type="ORF">OPT61_g5711</name>
</gene>
<evidence type="ECO:0000313" key="1">
    <source>
        <dbReference type="EMBL" id="KAJ8111766.1"/>
    </source>
</evidence>
<sequence>MTSHPEDSMDRHAESILQQLTRSFVGRALVTDVGTSGTFNPRFVVLAPRFRSRGQSAYLDTDWRITTLTDSYKRQSLVSCQVNQICLDVFSLQKIGRPEHNGDAQSSGQSLGIFVACSPRPKQQKDLAAVIAIARLTTLPVETRTRLEADDGFTTRAITAFGPASISGPAASPASHKRATDVAPRKYAATADKLSRRAFPRGYTESLEERVRQLEGEVRELKELLDEKDEKIDMLSRIHSHSPQGFSNARQPSVHTPPVLDAREESQDKDDTFKVQQPPLLVDDENSDSYFVGSSSGRIFVGMIVLSLLLGDFSDQPAEAFKQKAQETGRLNTDIKSNAFFGAATKSSADPTKRKVTFKAPPRLVSDQMINIFFQEWAPLFPVLHRPTFLGLYEQYVSNPEDLTDKKSIAQLNLCFGIAALSSDSHDSEDVASFEAQWQSAVDTFLMENDLTTLQCLVLAQIYCLLQGDYSRVLKYKGLAISLSQRLGLHQSQKRFALGALTSETRKKVFWSLYTVDCLSAAHLGLPKLIREEDVHCEYPVDADDEYVTEKGFLPTLPGESTKLSSALALFRLSRILSRTLAELYPTSSTHDIAFRTVESLTDELQEWQKNLAPHLKLTFAQDKPSTNVTSSRAPILSLAYYHIQSLIHRPVVVADLGDKGSSALVAVGDACKHIVQIVQLLDERKLSLSFCLNRNEVLVQAGFGLLFQTLNLARDGKLIKDCNRIVCSVMDLLDRGSAAGSMEFRRVGCSMITVPRVDAPVLSRHNSEGSMSAPMDTLRATQKTLKAIAARFSGVTKPGREDVHEPRRATLPTLSPRVGVHGNPSSTSLSSIHSEPHVARSEPTMSPPTQNRASFSMHNKRRPDLTSQPAVHRNIDFLSFNNEALAGYSFGPAAVKSEVSNSDWERLLGSLDGGQTNIYDNIYGGPAAEALLDVGPPSAATATDSSASWSPGAWDWNSYGTAAPPQSVLSFSDESLTSGEEFSSNPWDSSTPSSDRMYAGIMIPDMSTPTGLGGLDGNFGL</sequence>
<keyword evidence="2" id="KW-1185">Reference proteome</keyword>
<evidence type="ECO:0000313" key="2">
    <source>
        <dbReference type="Proteomes" id="UP001153331"/>
    </source>
</evidence>
<dbReference type="EMBL" id="JAPHNI010000376">
    <property type="protein sequence ID" value="KAJ8111766.1"/>
    <property type="molecule type" value="Genomic_DNA"/>
</dbReference>
<dbReference type="Proteomes" id="UP001153331">
    <property type="component" value="Unassembled WGS sequence"/>
</dbReference>
<name>A0ACC2I9A4_9PLEO</name>